<keyword evidence="1" id="KW-0547">Nucleotide-binding</keyword>
<feature type="domain" description="ABC transporter" evidence="4">
    <location>
        <begin position="24"/>
        <end position="149"/>
    </location>
</feature>
<gene>
    <name evidence="5" type="ORF">CVA01_22250</name>
</gene>
<sequence length="224" mass="24464">MTLTTMTAFHLHDVTKKFGRTTALDAVTCDIPLGHVHGLIGRNGAGKTTLLRTLAGQIRVSGTLTLGDASGAASQVWDNPGVLDHLVLAGADVPYPSDMSVRTLMDIAAARWTTWDEPFATDLVDRFGVDPKARFSTLSRGQKTLASLVIGLGLPRAGHAARRALPGPRRPEPRPPLQRPARRDHRRPDAHLDHLQPPRGGRRPAPRFRHRPRRRSGDRGLPGR</sequence>
<dbReference type="InterPro" id="IPR027417">
    <property type="entry name" value="P-loop_NTPase"/>
</dbReference>
<name>A0A4Y4C1J0_9CORY</name>
<dbReference type="SUPFAM" id="SSF52540">
    <property type="entry name" value="P-loop containing nucleoside triphosphate hydrolases"/>
    <property type="match status" value="1"/>
</dbReference>
<protein>
    <recommendedName>
        <fullName evidence="4">ABC transporter domain-containing protein</fullName>
    </recommendedName>
</protein>
<dbReference type="GO" id="GO:0016887">
    <property type="term" value="F:ATP hydrolysis activity"/>
    <property type="evidence" value="ECO:0007669"/>
    <property type="project" value="InterPro"/>
</dbReference>
<keyword evidence="2" id="KW-0067">ATP-binding</keyword>
<proteinExistence type="predicted"/>
<comment type="caution">
    <text evidence="5">The sequence shown here is derived from an EMBL/GenBank/DDBJ whole genome shotgun (WGS) entry which is preliminary data.</text>
</comment>
<accession>A0A4Y4C1J0</accession>
<feature type="region of interest" description="Disordered" evidence="3">
    <location>
        <begin position="160"/>
        <end position="224"/>
    </location>
</feature>
<dbReference type="InterPro" id="IPR003439">
    <property type="entry name" value="ABC_transporter-like_ATP-bd"/>
</dbReference>
<dbReference type="Gene3D" id="3.40.50.300">
    <property type="entry name" value="P-loop containing nucleotide triphosphate hydrolases"/>
    <property type="match status" value="1"/>
</dbReference>
<dbReference type="PANTHER" id="PTHR43158:SF2">
    <property type="entry name" value="SKFA PEPTIDE EXPORT ATP-BINDING PROTEIN SKFE"/>
    <property type="match status" value="1"/>
</dbReference>
<evidence type="ECO:0000313" key="5">
    <source>
        <dbReference type="EMBL" id="GEC86911.1"/>
    </source>
</evidence>
<dbReference type="GO" id="GO:0005524">
    <property type="term" value="F:ATP binding"/>
    <property type="evidence" value="ECO:0007669"/>
    <property type="project" value="UniProtKB-KW"/>
</dbReference>
<dbReference type="AlphaFoldDB" id="A0A4Y4C1J0"/>
<dbReference type="GeneID" id="82888337"/>
<evidence type="ECO:0000256" key="2">
    <source>
        <dbReference type="ARBA" id="ARBA00022840"/>
    </source>
</evidence>
<dbReference type="Pfam" id="PF00005">
    <property type="entry name" value="ABC_tran"/>
    <property type="match status" value="1"/>
</dbReference>
<reference evidence="5 6" key="1">
    <citation type="submission" date="2019-06" db="EMBL/GenBank/DDBJ databases">
        <title>Whole genome shotgun sequence of Corynebacterium variabile NBRC 15286.</title>
        <authorList>
            <person name="Hosoyama A."/>
            <person name="Uohara A."/>
            <person name="Ohji S."/>
            <person name="Ichikawa N."/>
        </authorList>
    </citation>
    <scope>NUCLEOTIDE SEQUENCE [LARGE SCALE GENOMIC DNA]</scope>
    <source>
        <strain evidence="5 6">NBRC 15286</strain>
    </source>
</reference>
<dbReference type="PANTHER" id="PTHR43158">
    <property type="entry name" value="SKFA PEPTIDE EXPORT ATP-BINDING PROTEIN SKFE"/>
    <property type="match status" value="1"/>
</dbReference>
<evidence type="ECO:0000259" key="4">
    <source>
        <dbReference type="Pfam" id="PF00005"/>
    </source>
</evidence>
<dbReference type="Proteomes" id="UP000319986">
    <property type="component" value="Unassembled WGS sequence"/>
</dbReference>
<dbReference type="RefSeq" id="WP_218024577.1">
    <property type="nucleotide sequence ID" value="NZ_BJNT01000017.1"/>
</dbReference>
<evidence type="ECO:0000313" key="6">
    <source>
        <dbReference type="Proteomes" id="UP000319986"/>
    </source>
</evidence>
<dbReference type="EMBL" id="BJNT01000017">
    <property type="protein sequence ID" value="GEC86911.1"/>
    <property type="molecule type" value="Genomic_DNA"/>
</dbReference>
<evidence type="ECO:0000256" key="1">
    <source>
        <dbReference type="ARBA" id="ARBA00022741"/>
    </source>
</evidence>
<evidence type="ECO:0000256" key="3">
    <source>
        <dbReference type="SAM" id="MobiDB-lite"/>
    </source>
</evidence>
<feature type="compositionally biased region" description="Basic residues" evidence="3">
    <location>
        <begin position="200"/>
        <end position="216"/>
    </location>
</feature>
<feature type="compositionally biased region" description="Basic and acidic residues" evidence="3">
    <location>
        <begin position="186"/>
        <end position="196"/>
    </location>
</feature>
<organism evidence="5 6">
    <name type="scientific">Corynebacterium variabile</name>
    <dbReference type="NCBI Taxonomy" id="1727"/>
    <lineage>
        <taxon>Bacteria</taxon>
        <taxon>Bacillati</taxon>
        <taxon>Actinomycetota</taxon>
        <taxon>Actinomycetes</taxon>
        <taxon>Mycobacteriales</taxon>
        <taxon>Corynebacteriaceae</taxon>
        <taxon>Corynebacterium</taxon>
    </lineage>
</organism>